<evidence type="ECO:0008006" key="4">
    <source>
        <dbReference type="Google" id="ProtNLM"/>
    </source>
</evidence>
<dbReference type="RefSeq" id="WP_039609193.1">
    <property type="nucleotide sequence ID" value="NZ_JWIC01000005.1"/>
</dbReference>
<feature type="signal peptide" evidence="1">
    <location>
        <begin position="1"/>
        <end position="26"/>
    </location>
</feature>
<name>A0A0C1QQT2_9GAMM</name>
<dbReference type="AlphaFoldDB" id="A0A0C1QQT2"/>
<organism evidence="2 3">
    <name type="scientific">Pseudoalteromonas luteoviolacea</name>
    <dbReference type="NCBI Taxonomy" id="43657"/>
    <lineage>
        <taxon>Bacteria</taxon>
        <taxon>Pseudomonadati</taxon>
        <taxon>Pseudomonadota</taxon>
        <taxon>Gammaproteobacteria</taxon>
        <taxon>Alteromonadales</taxon>
        <taxon>Pseudoalteromonadaceae</taxon>
        <taxon>Pseudoalteromonas</taxon>
    </lineage>
</organism>
<keyword evidence="1" id="KW-0732">Signal</keyword>
<sequence>MYKFLLSILVLSMMSGCLFVSKEVHYYDEQCHITKRKHVLSTEQMASIGNCSGKACAMVMAGAGIVSAASLVVSGTVVVTQNTLSWLEQSKGCKKLDATNLEKRSKT</sequence>
<comment type="caution">
    <text evidence="2">The sequence shown here is derived from an EMBL/GenBank/DDBJ whole genome shotgun (WGS) entry which is preliminary data.</text>
</comment>
<dbReference type="OrthoDB" id="6314654at2"/>
<reference evidence="2 3" key="1">
    <citation type="submission" date="2014-12" db="EMBL/GenBank/DDBJ databases">
        <title>Draft Genome Sequence of Pseudoalteromonas luteoviolacea HI1.</title>
        <authorList>
            <person name="Asahina A.Y."/>
            <person name="Hadfield M.G."/>
        </authorList>
    </citation>
    <scope>NUCLEOTIDE SEQUENCE [LARGE SCALE GENOMIC DNA]</scope>
    <source>
        <strain evidence="2 3">HI1</strain>
    </source>
</reference>
<evidence type="ECO:0000256" key="1">
    <source>
        <dbReference type="SAM" id="SignalP"/>
    </source>
</evidence>
<dbReference type="Proteomes" id="UP000031327">
    <property type="component" value="Unassembled WGS sequence"/>
</dbReference>
<protein>
    <recommendedName>
        <fullName evidence="4">Lipoprotein</fullName>
    </recommendedName>
</protein>
<dbReference type="PROSITE" id="PS51257">
    <property type="entry name" value="PROKAR_LIPOPROTEIN"/>
    <property type="match status" value="1"/>
</dbReference>
<evidence type="ECO:0000313" key="2">
    <source>
        <dbReference type="EMBL" id="KID57422.1"/>
    </source>
</evidence>
<proteinExistence type="predicted"/>
<dbReference type="EMBL" id="JWIC01000005">
    <property type="protein sequence ID" value="KID57422.1"/>
    <property type="molecule type" value="Genomic_DNA"/>
</dbReference>
<accession>A0A0C1QQT2</accession>
<evidence type="ECO:0000313" key="3">
    <source>
        <dbReference type="Proteomes" id="UP000031327"/>
    </source>
</evidence>
<gene>
    <name evidence="2" type="ORF">JF50_09470</name>
</gene>
<feature type="chain" id="PRO_5002137569" description="Lipoprotein" evidence="1">
    <location>
        <begin position="27"/>
        <end position="107"/>
    </location>
</feature>